<dbReference type="PANTHER" id="PTHR44196">
    <property type="entry name" value="DEHYDROGENASE/REDUCTASE SDR FAMILY MEMBER 7B"/>
    <property type="match status" value="1"/>
</dbReference>
<dbReference type="InterPro" id="IPR002347">
    <property type="entry name" value="SDR_fam"/>
</dbReference>
<dbReference type="PANTHER" id="PTHR44196:SF1">
    <property type="entry name" value="DEHYDROGENASE_REDUCTASE SDR FAMILY MEMBER 7B"/>
    <property type="match status" value="1"/>
</dbReference>
<proteinExistence type="inferred from homology"/>
<keyword evidence="2" id="KW-0560">Oxidoreductase</keyword>
<dbReference type="HOGENOM" id="CLU_010194_2_10_3"/>
<dbReference type="InterPro" id="IPR036291">
    <property type="entry name" value="NAD(P)-bd_dom_sf"/>
</dbReference>
<dbReference type="InterPro" id="IPR020904">
    <property type="entry name" value="Sc_DH/Rdtase_CS"/>
</dbReference>
<dbReference type="CDD" id="cd05233">
    <property type="entry name" value="SDR_c"/>
    <property type="match status" value="1"/>
</dbReference>
<protein>
    <submittedName>
        <fullName evidence="3">Short-chain alcohol dehydrogenase</fullName>
    </submittedName>
</protein>
<dbReference type="KEGG" id="cmp:Cha6605_5438"/>
<dbReference type="Proteomes" id="UP000010366">
    <property type="component" value="Chromosome"/>
</dbReference>
<dbReference type="eggNOG" id="COG4221">
    <property type="taxonomic scope" value="Bacteria"/>
</dbReference>
<dbReference type="Pfam" id="PF00106">
    <property type="entry name" value="adh_short"/>
    <property type="match status" value="1"/>
</dbReference>
<comment type="similarity">
    <text evidence="1">Belongs to the short-chain dehydrogenases/reductases (SDR) family.</text>
</comment>
<keyword evidence="4" id="KW-1185">Reference proteome</keyword>
<sequence length="244" mass="26536">MMSVFADRVVVITGASSGIGKAIALTLIDRGATVCLIGRDLDRLKTATASISAHKSRIFYDRADLLVDEDIHRSIETIKSTHERIDVLIHSAGEILLGNLDTAPIADFDRQYRLNVRAPYLLTQKLLPLLKASQGQIVFINSSVCQNAKAGIGQYTATKQALKAIADCLRAEVNVDGVRVVSFYVGQTATPMQAALYATAGKLYQPDRLLQPQDIADTVLHTISLSPTAEVTDVYIRPLTVDSR</sequence>
<name>K9UQ41_CHAP6</name>
<evidence type="ECO:0000313" key="3">
    <source>
        <dbReference type="EMBL" id="AFY96324.1"/>
    </source>
</evidence>
<dbReference type="Gene3D" id="3.40.50.720">
    <property type="entry name" value="NAD(P)-binding Rossmann-like Domain"/>
    <property type="match status" value="1"/>
</dbReference>
<dbReference type="SUPFAM" id="SSF51735">
    <property type="entry name" value="NAD(P)-binding Rossmann-fold domains"/>
    <property type="match status" value="1"/>
</dbReference>
<dbReference type="EMBL" id="CP003600">
    <property type="protein sequence ID" value="AFY96324.1"/>
    <property type="molecule type" value="Genomic_DNA"/>
</dbReference>
<dbReference type="PROSITE" id="PS00061">
    <property type="entry name" value="ADH_SHORT"/>
    <property type="match status" value="1"/>
</dbReference>
<evidence type="ECO:0000256" key="2">
    <source>
        <dbReference type="ARBA" id="ARBA00023002"/>
    </source>
</evidence>
<gene>
    <name evidence="3" type="ORF">Cha6605_5438</name>
</gene>
<dbReference type="GO" id="GO:0016020">
    <property type="term" value="C:membrane"/>
    <property type="evidence" value="ECO:0007669"/>
    <property type="project" value="TreeGrafter"/>
</dbReference>
<dbReference type="GO" id="GO:0016491">
    <property type="term" value="F:oxidoreductase activity"/>
    <property type="evidence" value="ECO:0007669"/>
    <property type="project" value="UniProtKB-KW"/>
</dbReference>
<evidence type="ECO:0000313" key="4">
    <source>
        <dbReference type="Proteomes" id="UP000010366"/>
    </source>
</evidence>
<dbReference type="PRINTS" id="PR00081">
    <property type="entry name" value="GDHRDH"/>
</dbReference>
<organism evidence="3 4">
    <name type="scientific">Chamaesiphon minutus (strain ATCC 27169 / PCC 6605)</name>
    <dbReference type="NCBI Taxonomy" id="1173020"/>
    <lineage>
        <taxon>Bacteria</taxon>
        <taxon>Bacillati</taxon>
        <taxon>Cyanobacteriota</taxon>
        <taxon>Cyanophyceae</taxon>
        <taxon>Gomontiellales</taxon>
        <taxon>Chamaesiphonaceae</taxon>
        <taxon>Chamaesiphon</taxon>
    </lineage>
</organism>
<dbReference type="STRING" id="1173020.Cha6605_5438"/>
<accession>K9UQ41</accession>
<evidence type="ECO:0000256" key="1">
    <source>
        <dbReference type="ARBA" id="ARBA00006484"/>
    </source>
</evidence>
<reference evidence="3 4" key="1">
    <citation type="submission" date="2012-05" db="EMBL/GenBank/DDBJ databases">
        <title>Finished chromosome of genome of Chamaesiphon sp. PCC 6605.</title>
        <authorList>
            <consortium name="US DOE Joint Genome Institute"/>
            <person name="Gugger M."/>
            <person name="Coursin T."/>
            <person name="Rippka R."/>
            <person name="Tandeau De Marsac N."/>
            <person name="Huntemann M."/>
            <person name="Wei C.-L."/>
            <person name="Han J."/>
            <person name="Detter J.C."/>
            <person name="Han C."/>
            <person name="Tapia R."/>
            <person name="Chen A."/>
            <person name="Kyrpides N."/>
            <person name="Mavromatis K."/>
            <person name="Markowitz V."/>
            <person name="Szeto E."/>
            <person name="Ivanova N."/>
            <person name="Pagani I."/>
            <person name="Pati A."/>
            <person name="Goodwin L."/>
            <person name="Nordberg H.P."/>
            <person name="Cantor M.N."/>
            <person name="Hua S.X."/>
            <person name="Woyke T."/>
            <person name="Kerfeld C.A."/>
        </authorList>
    </citation>
    <scope>NUCLEOTIDE SEQUENCE [LARGE SCALE GENOMIC DNA]</scope>
    <source>
        <strain evidence="4">ATCC 27169 / PCC 6605</strain>
    </source>
</reference>
<dbReference type="RefSeq" id="WP_015162407.1">
    <property type="nucleotide sequence ID" value="NC_019697.1"/>
</dbReference>
<dbReference type="PATRIC" id="fig|1173020.3.peg.6247"/>
<dbReference type="AlphaFoldDB" id="K9UQ41"/>